<dbReference type="PANTHER" id="PTHR15907">
    <property type="entry name" value="DUF614 FAMILY PROTEIN-RELATED"/>
    <property type="match status" value="1"/>
</dbReference>
<name>A0A199V6J2_ANACO</name>
<dbReference type="STRING" id="4615.A0A199V6J2"/>
<dbReference type="InterPro" id="IPR006461">
    <property type="entry name" value="PLAC_motif_containing"/>
</dbReference>
<dbReference type="Pfam" id="PF04749">
    <property type="entry name" value="PLAC8"/>
    <property type="match status" value="1"/>
</dbReference>
<protein>
    <submittedName>
        <fullName evidence="1">Protein PLANT CADMIUM RESISTANCE 2</fullName>
    </submittedName>
</protein>
<dbReference type="Proteomes" id="UP000092600">
    <property type="component" value="Unassembled WGS sequence"/>
</dbReference>
<comment type="caution">
    <text evidence="1">The sequence shown here is derived from an EMBL/GenBank/DDBJ whole genome shotgun (WGS) entry which is preliminary data.</text>
</comment>
<dbReference type="NCBIfam" id="TIGR01571">
    <property type="entry name" value="A_thal_Cys_rich"/>
    <property type="match status" value="1"/>
</dbReference>
<gene>
    <name evidence="1" type="ORF">ACMD2_22166</name>
</gene>
<reference evidence="1 2" key="1">
    <citation type="journal article" date="2016" name="DNA Res.">
        <title>The draft genome of MD-2 pineapple using hybrid error correction of long reads.</title>
        <authorList>
            <person name="Redwan R.M."/>
            <person name="Saidin A."/>
            <person name="Kumar S.V."/>
        </authorList>
    </citation>
    <scope>NUCLEOTIDE SEQUENCE [LARGE SCALE GENOMIC DNA]</scope>
    <source>
        <strain evidence="2">cv. MD2</strain>
        <tissue evidence="1">Leaf</tissue>
    </source>
</reference>
<evidence type="ECO:0000313" key="2">
    <source>
        <dbReference type="Proteomes" id="UP000092600"/>
    </source>
</evidence>
<accession>A0A199V6J2</accession>
<dbReference type="EMBL" id="LSRQ01003008">
    <property type="protein sequence ID" value="OAY72684.1"/>
    <property type="molecule type" value="Genomic_DNA"/>
</dbReference>
<proteinExistence type="predicted"/>
<evidence type="ECO:0000313" key="1">
    <source>
        <dbReference type="EMBL" id="OAY72684.1"/>
    </source>
</evidence>
<organism evidence="1 2">
    <name type="scientific">Ananas comosus</name>
    <name type="common">Pineapple</name>
    <name type="synonym">Ananas ananas</name>
    <dbReference type="NCBI Taxonomy" id="4615"/>
    <lineage>
        <taxon>Eukaryota</taxon>
        <taxon>Viridiplantae</taxon>
        <taxon>Streptophyta</taxon>
        <taxon>Embryophyta</taxon>
        <taxon>Tracheophyta</taxon>
        <taxon>Spermatophyta</taxon>
        <taxon>Magnoliopsida</taxon>
        <taxon>Liliopsida</taxon>
        <taxon>Poales</taxon>
        <taxon>Bromeliaceae</taxon>
        <taxon>Bromelioideae</taxon>
        <taxon>Ananas</taxon>
    </lineage>
</organism>
<sequence>MYTQKPESATVPGVAAPPALYMQSQPPQIWSTGLCHCMDDINNCKIHFLAFTTVYIFCCCSEINIYFSFIMCSIALPTGCLTCWCPCITFGQIAEIVDRGSTSCGTSGALYGLLCALTSCHWIYSCVYRSKLRAQYNLQEAPCCDCCVHWCCELCALCQMYRELRNRGYDMTLGWQLNMERRGVAAQPPLLVIMLNDSSLRAFVARNFLIILLRNVPMSMLNPLRLSSRYSWHKAKCSQQKWTQQSEQGLSRNEY</sequence>
<dbReference type="AlphaFoldDB" id="A0A199V6J2"/>